<evidence type="ECO:0000256" key="11">
    <source>
        <dbReference type="ARBA" id="ARBA00022741"/>
    </source>
</evidence>
<evidence type="ECO:0000256" key="15">
    <source>
        <dbReference type="ARBA" id="ARBA00030048"/>
    </source>
</evidence>
<evidence type="ECO:0000256" key="18">
    <source>
        <dbReference type="ARBA" id="ARBA00047493"/>
    </source>
</evidence>
<reference evidence="25 26" key="1">
    <citation type="submission" date="2020-08" db="EMBL/GenBank/DDBJ databases">
        <title>Edaphobacter telluris sp. nov. and Acidobacterium dinghuensis sp. nov., two acidobacteria isolated from forest soil.</title>
        <authorList>
            <person name="Fu J."/>
            <person name="Qiu L."/>
        </authorList>
    </citation>
    <scope>NUCLEOTIDE SEQUENCE [LARGE SCALE GENOMIC DNA]</scope>
    <source>
        <strain evidence="25">4Y35</strain>
    </source>
</reference>
<dbReference type="PIRSF" id="PIRSF001563">
    <property type="entry name" value="Folylpolyglu_synth"/>
    <property type="match status" value="1"/>
</dbReference>
<comment type="function">
    <text evidence="2">Functions in two distinct reactions of the de novo folate biosynthetic pathway. Catalyzes the addition of a glutamate residue to dihydropteroate (7,8-dihydropteroate or H2Pte) to form dihydrofolate (7,8-dihydrofolate monoglutamate or H2Pte-Glu). Also catalyzes successive additions of L-glutamate to tetrahydrofolate or 10-formyltetrahydrofolate or 5,10-methylenetetrahydrofolate, leading to folylpolyglutamate derivatives.</text>
</comment>
<evidence type="ECO:0000256" key="12">
    <source>
        <dbReference type="ARBA" id="ARBA00022840"/>
    </source>
</evidence>
<dbReference type="GO" id="GO:0005737">
    <property type="term" value="C:cytoplasm"/>
    <property type="evidence" value="ECO:0007669"/>
    <property type="project" value="TreeGrafter"/>
</dbReference>
<dbReference type="InterPro" id="IPR036615">
    <property type="entry name" value="Mur_ligase_C_dom_sf"/>
</dbReference>
<evidence type="ECO:0000256" key="22">
    <source>
        <dbReference type="PIRNR" id="PIRNR001563"/>
    </source>
</evidence>
<evidence type="ECO:0000259" key="24">
    <source>
        <dbReference type="Pfam" id="PF08245"/>
    </source>
</evidence>
<evidence type="ECO:0000256" key="10">
    <source>
        <dbReference type="ARBA" id="ARBA00022723"/>
    </source>
</evidence>
<dbReference type="GO" id="GO:0046656">
    <property type="term" value="P:folic acid biosynthetic process"/>
    <property type="evidence" value="ECO:0007669"/>
    <property type="project" value="UniProtKB-KW"/>
</dbReference>
<accession>A0A7G8BG60</accession>
<keyword evidence="12 22" id="KW-0067">ATP-binding</keyword>
<evidence type="ECO:0000313" key="25">
    <source>
        <dbReference type="EMBL" id="QNI31530.1"/>
    </source>
</evidence>
<protein>
    <recommendedName>
        <fullName evidence="8">Dihydrofolate synthase/folylpolyglutamate synthase</fullName>
        <ecNumber evidence="6">6.3.2.12</ecNumber>
        <ecNumber evidence="7">6.3.2.17</ecNumber>
    </recommendedName>
    <alternativeName>
        <fullName evidence="17">Folylpoly-gamma-glutamate synthetase-dihydrofolate synthetase</fullName>
    </alternativeName>
    <alternativeName>
        <fullName evidence="15">Folylpolyglutamate synthetase</fullName>
    </alternativeName>
    <alternativeName>
        <fullName evidence="16">Tetrahydrofolylpolyglutamate synthase</fullName>
    </alternativeName>
</protein>
<keyword evidence="11 22" id="KW-0547">Nucleotide-binding</keyword>
<feature type="domain" description="Mur ligase C-terminal" evidence="23">
    <location>
        <begin position="307"/>
        <end position="424"/>
    </location>
</feature>
<evidence type="ECO:0000256" key="5">
    <source>
        <dbReference type="ARBA" id="ARBA00008276"/>
    </source>
</evidence>
<comment type="pathway">
    <text evidence="4">Cofactor biosynthesis; tetrahydrofolylpolyglutamate biosynthesis.</text>
</comment>
<dbReference type="PROSITE" id="PS01012">
    <property type="entry name" value="FOLYLPOLYGLU_SYNT_2"/>
    <property type="match status" value="1"/>
</dbReference>
<dbReference type="PANTHER" id="PTHR11136:SF0">
    <property type="entry name" value="DIHYDROFOLATE SYNTHETASE-RELATED"/>
    <property type="match status" value="1"/>
</dbReference>
<evidence type="ECO:0000256" key="19">
    <source>
        <dbReference type="ARBA" id="ARBA00047808"/>
    </source>
</evidence>
<comment type="catalytic activity">
    <reaction evidence="18">
        <text>(6S)-5,6,7,8-tetrahydrofolyl-(gamma-L-Glu)(n) + L-glutamate + ATP = (6S)-5,6,7,8-tetrahydrofolyl-(gamma-L-Glu)(n+1) + ADP + phosphate + H(+)</text>
        <dbReference type="Rhea" id="RHEA:10580"/>
        <dbReference type="Rhea" id="RHEA-COMP:14738"/>
        <dbReference type="Rhea" id="RHEA-COMP:14740"/>
        <dbReference type="ChEBI" id="CHEBI:15378"/>
        <dbReference type="ChEBI" id="CHEBI:29985"/>
        <dbReference type="ChEBI" id="CHEBI:30616"/>
        <dbReference type="ChEBI" id="CHEBI:43474"/>
        <dbReference type="ChEBI" id="CHEBI:141005"/>
        <dbReference type="ChEBI" id="CHEBI:456216"/>
        <dbReference type="EC" id="6.3.2.17"/>
    </reaction>
</comment>
<evidence type="ECO:0000256" key="4">
    <source>
        <dbReference type="ARBA" id="ARBA00005150"/>
    </source>
</evidence>
<dbReference type="InterPro" id="IPR004101">
    <property type="entry name" value="Mur_ligase_C"/>
</dbReference>
<dbReference type="Proteomes" id="UP000515312">
    <property type="component" value="Chromosome"/>
</dbReference>
<comment type="catalytic activity">
    <reaction evidence="20">
        <text>(6R)-5,10-methylenetetrahydrofolyl-(gamma-L-Glu)(n) + L-glutamate + ATP = (6R)-5,10-methylenetetrahydrofolyl-(gamma-L-Glu)(n+1) + ADP + phosphate + H(+)</text>
        <dbReference type="Rhea" id="RHEA:51912"/>
        <dbReference type="Rhea" id="RHEA-COMP:13257"/>
        <dbReference type="Rhea" id="RHEA-COMP:13258"/>
        <dbReference type="ChEBI" id="CHEBI:15378"/>
        <dbReference type="ChEBI" id="CHEBI:29985"/>
        <dbReference type="ChEBI" id="CHEBI:30616"/>
        <dbReference type="ChEBI" id="CHEBI:43474"/>
        <dbReference type="ChEBI" id="CHEBI:136572"/>
        <dbReference type="ChEBI" id="CHEBI:456216"/>
        <dbReference type="EC" id="6.3.2.17"/>
    </reaction>
</comment>
<gene>
    <name evidence="25" type="ORF">H7849_21020</name>
</gene>
<keyword evidence="9 22" id="KW-0436">Ligase</keyword>
<evidence type="ECO:0000259" key="23">
    <source>
        <dbReference type="Pfam" id="PF02875"/>
    </source>
</evidence>
<sequence length="441" mass="47505">MSYAAAIESLFALAGELFTPPGQPRRKFELEHMRVLAAALGDPQKTFPSVLIAGTNGKGSTSATLASILQAAGYRVGLYTSPHLTRVNERIRINGADISDDDFARLYFLVDDTARKLVDEDKLPAPPSFFETMTALAFAAFADSKVDIAVLEVGMGGRLDATNIVEPLVSVITDISLDHTEWLGPTITAIAREKAGILRENGVMVTLPQHPEANYALGEVATSLSVRGVNAAQYIPLRTTHSEGERNRYPLQVLGQSIEVDSPLVGQHQQRNLALAIATVIELCNNHSYKIGAADIEHGIRATRWPGRMERFTAQNGAAILLDVGHNPAGAWALRSILAELDASAPKTLIFGCLRDKAITELAQILFPLFDRVLLTPVDSPRTTTLNELAEAADTVGADYEECADAPEALQRSQQITPSTGLIVGTGSVYLVGSLREELTK</sequence>
<dbReference type="EMBL" id="CP060394">
    <property type="protein sequence ID" value="QNI31530.1"/>
    <property type="molecule type" value="Genomic_DNA"/>
</dbReference>
<dbReference type="GO" id="GO:0005524">
    <property type="term" value="F:ATP binding"/>
    <property type="evidence" value="ECO:0007669"/>
    <property type="project" value="UniProtKB-KW"/>
</dbReference>
<dbReference type="AlphaFoldDB" id="A0A7G8BG60"/>
<dbReference type="InterPro" id="IPR013221">
    <property type="entry name" value="Mur_ligase_cen"/>
</dbReference>
<evidence type="ECO:0000256" key="20">
    <source>
        <dbReference type="ARBA" id="ARBA00049035"/>
    </source>
</evidence>
<dbReference type="SUPFAM" id="SSF53244">
    <property type="entry name" value="MurD-like peptide ligases, peptide-binding domain"/>
    <property type="match status" value="1"/>
</dbReference>
<dbReference type="GO" id="GO:0008841">
    <property type="term" value="F:dihydrofolate synthase activity"/>
    <property type="evidence" value="ECO:0007669"/>
    <property type="project" value="UniProtKB-EC"/>
</dbReference>
<dbReference type="PROSITE" id="PS01011">
    <property type="entry name" value="FOLYLPOLYGLU_SYNT_1"/>
    <property type="match status" value="1"/>
</dbReference>
<dbReference type="GO" id="GO:0046872">
    <property type="term" value="F:metal ion binding"/>
    <property type="evidence" value="ECO:0007669"/>
    <property type="project" value="UniProtKB-KW"/>
</dbReference>
<keyword evidence="13" id="KW-0460">Magnesium</keyword>
<name>A0A7G8BG60_9BACT</name>
<evidence type="ECO:0000256" key="6">
    <source>
        <dbReference type="ARBA" id="ARBA00013023"/>
    </source>
</evidence>
<evidence type="ECO:0000256" key="8">
    <source>
        <dbReference type="ARBA" id="ARBA00019357"/>
    </source>
</evidence>
<dbReference type="EC" id="6.3.2.17" evidence="7"/>
<evidence type="ECO:0000256" key="3">
    <source>
        <dbReference type="ARBA" id="ARBA00004799"/>
    </source>
</evidence>
<dbReference type="InterPro" id="IPR001645">
    <property type="entry name" value="Folylpolyglutamate_synth"/>
</dbReference>
<evidence type="ECO:0000256" key="2">
    <source>
        <dbReference type="ARBA" id="ARBA00002714"/>
    </source>
</evidence>
<dbReference type="PANTHER" id="PTHR11136">
    <property type="entry name" value="FOLYLPOLYGLUTAMATE SYNTHASE-RELATED"/>
    <property type="match status" value="1"/>
</dbReference>
<dbReference type="InterPro" id="IPR036565">
    <property type="entry name" value="Mur-like_cat_sf"/>
</dbReference>
<dbReference type="InterPro" id="IPR018109">
    <property type="entry name" value="Folylpolyglutamate_synth_CS"/>
</dbReference>
<dbReference type="Gene3D" id="3.40.1190.10">
    <property type="entry name" value="Mur-like, catalytic domain"/>
    <property type="match status" value="1"/>
</dbReference>
<evidence type="ECO:0000256" key="16">
    <source>
        <dbReference type="ARBA" id="ARBA00030592"/>
    </source>
</evidence>
<evidence type="ECO:0000256" key="13">
    <source>
        <dbReference type="ARBA" id="ARBA00022842"/>
    </source>
</evidence>
<dbReference type="FunFam" id="3.40.1190.10:FF:000011">
    <property type="entry name" value="Folylpolyglutamate synthase/dihydrofolate synthase"/>
    <property type="match status" value="1"/>
</dbReference>
<dbReference type="NCBIfam" id="TIGR01499">
    <property type="entry name" value="folC"/>
    <property type="match status" value="1"/>
</dbReference>
<dbReference type="Pfam" id="PF08245">
    <property type="entry name" value="Mur_ligase_M"/>
    <property type="match status" value="1"/>
</dbReference>
<evidence type="ECO:0000256" key="21">
    <source>
        <dbReference type="ARBA" id="ARBA00049161"/>
    </source>
</evidence>
<proteinExistence type="inferred from homology"/>
<comment type="pathway">
    <text evidence="3">Cofactor biosynthesis; tetrahydrofolate biosynthesis; 7,8-dihydrofolate from 2-amino-4-hydroxy-6-hydroxymethyl-7,8-dihydropteridine diphosphate and 4-aminobenzoate: step 2/2.</text>
</comment>
<comment type="catalytic activity">
    <reaction evidence="19">
        <text>10-formyltetrahydrofolyl-(gamma-L-Glu)(n) + L-glutamate + ATP = 10-formyltetrahydrofolyl-(gamma-L-Glu)(n+1) + ADP + phosphate + H(+)</text>
        <dbReference type="Rhea" id="RHEA:51904"/>
        <dbReference type="Rhea" id="RHEA-COMP:13088"/>
        <dbReference type="Rhea" id="RHEA-COMP:14300"/>
        <dbReference type="ChEBI" id="CHEBI:15378"/>
        <dbReference type="ChEBI" id="CHEBI:29985"/>
        <dbReference type="ChEBI" id="CHEBI:30616"/>
        <dbReference type="ChEBI" id="CHEBI:43474"/>
        <dbReference type="ChEBI" id="CHEBI:134413"/>
        <dbReference type="ChEBI" id="CHEBI:456216"/>
        <dbReference type="EC" id="6.3.2.17"/>
    </reaction>
</comment>
<evidence type="ECO:0000256" key="9">
    <source>
        <dbReference type="ARBA" id="ARBA00022598"/>
    </source>
</evidence>
<keyword evidence="10" id="KW-0479">Metal-binding</keyword>
<organism evidence="25 26">
    <name type="scientific">Alloacidobacterium dinghuense</name>
    <dbReference type="NCBI Taxonomy" id="2763107"/>
    <lineage>
        <taxon>Bacteria</taxon>
        <taxon>Pseudomonadati</taxon>
        <taxon>Acidobacteriota</taxon>
        <taxon>Terriglobia</taxon>
        <taxon>Terriglobales</taxon>
        <taxon>Acidobacteriaceae</taxon>
        <taxon>Alloacidobacterium</taxon>
    </lineage>
</organism>
<dbReference type="SUPFAM" id="SSF53623">
    <property type="entry name" value="MurD-like peptide ligases, catalytic domain"/>
    <property type="match status" value="1"/>
</dbReference>
<keyword evidence="14" id="KW-0289">Folate biosynthesis</keyword>
<dbReference type="Pfam" id="PF02875">
    <property type="entry name" value="Mur_ligase_C"/>
    <property type="match status" value="1"/>
</dbReference>
<keyword evidence="26" id="KW-1185">Reference proteome</keyword>
<evidence type="ECO:0000256" key="1">
    <source>
        <dbReference type="ARBA" id="ARBA00001946"/>
    </source>
</evidence>
<feature type="domain" description="Mur ligase central" evidence="24">
    <location>
        <begin position="135"/>
        <end position="279"/>
    </location>
</feature>
<dbReference type="KEGG" id="adin:H7849_21020"/>
<dbReference type="Gene3D" id="3.90.190.20">
    <property type="entry name" value="Mur ligase, C-terminal domain"/>
    <property type="match status" value="1"/>
</dbReference>
<dbReference type="GO" id="GO:0004326">
    <property type="term" value="F:tetrahydrofolylpolyglutamate synthase activity"/>
    <property type="evidence" value="ECO:0007669"/>
    <property type="project" value="UniProtKB-EC"/>
</dbReference>
<dbReference type="RefSeq" id="WP_186742243.1">
    <property type="nucleotide sequence ID" value="NZ_CP060394.1"/>
</dbReference>
<evidence type="ECO:0000313" key="26">
    <source>
        <dbReference type="Proteomes" id="UP000515312"/>
    </source>
</evidence>
<comment type="cofactor">
    <cofactor evidence="1">
        <name>Mg(2+)</name>
        <dbReference type="ChEBI" id="CHEBI:18420"/>
    </cofactor>
</comment>
<evidence type="ECO:0000256" key="7">
    <source>
        <dbReference type="ARBA" id="ARBA00013025"/>
    </source>
</evidence>
<dbReference type="EC" id="6.3.2.12" evidence="6"/>
<comment type="similarity">
    <text evidence="5 22">Belongs to the folylpolyglutamate synthase family.</text>
</comment>
<evidence type="ECO:0000256" key="14">
    <source>
        <dbReference type="ARBA" id="ARBA00022909"/>
    </source>
</evidence>
<evidence type="ECO:0000256" key="17">
    <source>
        <dbReference type="ARBA" id="ARBA00032510"/>
    </source>
</evidence>
<comment type="catalytic activity">
    <reaction evidence="21">
        <text>7,8-dihydropteroate + L-glutamate + ATP = 7,8-dihydrofolate + ADP + phosphate + H(+)</text>
        <dbReference type="Rhea" id="RHEA:23584"/>
        <dbReference type="ChEBI" id="CHEBI:15378"/>
        <dbReference type="ChEBI" id="CHEBI:17839"/>
        <dbReference type="ChEBI" id="CHEBI:29985"/>
        <dbReference type="ChEBI" id="CHEBI:30616"/>
        <dbReference type="ChEBI" id="CHEBI:43474"/>
        <dbReference type="ChEBI" id="CHEBI:57451"/>
        <dbReference type="ChEBI" id="CHEBI:456216"/>
        <dbReference type="EC" id="6.3.2.12"/>
    </reaction>
</comment>